<evidence type="ECO:0000313" key="2">
    <source>
        <dbReference type="EMBL" id="EMF51716.1"/>
    </source>
</evidence>
<organism evidence="2 3">
    <name type="scientific">Streptomyces bottropensis ATCC 25435</name>
    <dbReference type="NCBI Taxonomy" id="1054862"/>
    <lineage>
        <taxon>Bacteria</taxon>
        <taxon>Bacillati</taxon>
        <taxon>Actinomycetota</taxon>
        <taxon>Actinomycetes</taxon>
        <taxon>Kitasatosporales</taxon>
        <taxon>Streptomycetaceae</taxon>
        <taxon>Streptomyces</taxon>
    </lineage>
</organism>
<protein>
    <submittedName>
        <fullName evidence="2">Uncharacterized protein</fullName>
    </submittedName>
</protein>
<reference evidence="3" key="1">
    <citation type="journal article" date="2013" name="Genome Announc.">
        <title>Draft Genome Sequence of Streptomyces bottropensis ATCC 25435, a Bottromycin-Producing Actinomycete.</title>
        <authorList>
            <person name="Zhang H."/>
            <person name="Zhou W."/>
            <person name="Zhuang Y."/>
            <person name="Liang X."/>
            <person name="Liu T."/>
        </authorList>
    </citation>
    <scope>NUCLEOTIDE SEQUENCE [LARGE SCALE GENOMIC DNA]</scope>
    <source>
        <strain evidence="3">ATCC 25435</strain>
    </source>
</reference>
<sequence>MCGPASPVGTPVRAEKFPSGVKRRPAHSPDPASCRPGPSET</sequence>
<dbReference type="Proteomes" id="UP000030760">
    <property type="component" value="Unassembled WGS sequence"/>
</dbReference>
<feature type="region of interest" description="Disordered" evidence="1">
    <location>
        <begin position="1"/>
        <end position="41"/>
    </location>
</feature>
<evidence type="ECO:0000313" key="3">
    <source>
        <dbReference type="Proteomes" id="UP000030760"/>
    </source>
</evidence>
<accession>M3E6L0</accession>
<dbReference type="EMBL" id="KB405095">
    <property type="protein sequence ID" value="EMF51716.1"/>
    <property type="molecule type" value="Genomic_DNA"/>
</dbReference>
<evidence type="ECO:0000256" key="1">
    <source>
        <dbReference type="SAM" id="MobiDB-lite"/>
    </source>
</evidence>
<gene>
    <name evidence="2" type="ORF">SBD_6238</name>
</gene>
<dbReference type="AlphaFoldDB" id="M3E6L0"/>
<proteinExistence type="predicted"/>
<name>M3E6L0_9ACTN</name>